<reference evidence="5 6" key="1">
    <citation type="submission" date="2023-02" db="EMBL/GenBank/DDBJ databases">
        <title>Dictyobacter halimunensis sp. nov., a new member of the class Ktedonobacteria from forest soil in a geothermal area.</title>
        <authorList>
            <person name="Rachmania M.K."/>
            <person name="Ningsih F."/>
            <person name="Sakai Y."/>
            <person name="Yabe S."/>
            <person name="Yokota A."/>
            <person name="Sjamsuridzal W."/>
        </authorList>
    </citation>
    <scope>NUCLEOTIDE SEQUENCE [LARGE SCALE GENOMIC DNA]</scope>
    <source>
        <strain evidence="5 6">S3.2.2.5</strain>
    </source>
</reference>
<evidence type="ECO:0000256" key="1">
    <source>
        <dbReference type="PROSITE-ProRule" id="PRU00278"/>
    </source>
</evidence>
<dbReference type="Proteomes" id="UP001344906">
    <property type="component" value="Unassembled WGS sequence"/>
</dbReference>
<keyword evidence="3" id="KW-1133">Transmembrane helix</keyword>
<organism evidence="5 6">
    <name type="scientific">Dictyobacter halimunensis</name>
    <dbReference type="NCBI Taxonomy" id="3026934"/>
    <lineage>
        <taxon>Bacteria</taxon>
        <taxon>Bacillati</taxon>
        <taxon>Chloroflexota</taxon>
        <taxon>Ktedonobacteria</taxon>
        <taxon>Ktedonobacterales</taxon>
        <taxon>Dictyobacteraceae</taxon>
        <taxon>Dictyobacter</taxon>
    </lineage>
</organism>
<keyword evidence="6" id="KW-1185">Reference proteome</keyword>
<keyword evidence="3" id="KW-0812">Transmembrane</keyword>
<dbReference type="RefSeq" id="WP_338253860.1">
    <property type="nucleotide sequence ID" value="NZ_BSRI01000002.1"/>
</dbReference>
<evidence type="ECO:0000256" key="2">
    <source>
        <dbReference type="SAM" id="MobiDB-lite"/>
    </source>
</evidence>
<feature type="transmembrane region" description="Helical" evidence="3">
    <location>
        <begin position="59"/>
        <end position="81"/>
    </location>
</feature>
<accession>A0ABQ6FYA7</accession>
<evidence type="ECO:0000256" key="3">
    <source>
        <dbReference type="SAM" id="Phobius"/>
    </source>
</evidence>
<dbReference type="InterPro" id="IPR046357">
    <property type="entry name" value="PPIase_dom_sf"/>
</dbReference>
<dbReference type="Pfam" id="PF13616">
    <property type="entry name" value="Rotamase_3"/>
    <property type="match status" value="1"/>
</dbReference>
<dbReference type="PANTHER" id="PTHR47245">
    <property type="entry name" value="PEPTIDYLPROLYL ISOMERASE"/>
    <property type="match status" value="1"/>
</dbReference>
<dbReference type="SUPFAM" id="SSF54534">
    <property type="entry name" value="FKBP-like"/>
    <property type="match status" value="1"/>
</dbReference>
<dbReference type="InterPro" id="IPR050245">
    <property type="entry name" value="PrsA_foldase"/>
</dbReference>
<comment type="caution">
    <text evidence="5">The sequence shown here is derived from an EMBL/GenBank/DDBJ whole genome shotgun (WGS) entry which is preliminary data.</text>
</comment>
<name>A0ABQ6FYA7_9CHLR</name>
<evidence type="ECO:0000313" key="6">
    <source>
        <dbReference type="Proteomes" id="UP001344906"/>
    </source>
</evidence>
<gene>
    <name evidence="5" type="ORF">KDH_46450</name>
</gene>
<evidence type="ECO:0000313" key="5">
    <source>
        <dbReference type="EMBL" id="GLV57810.1"/>
    </source>
</evidence>
<dbReference type="EMBL" id="BSRI01000002">
    <property type="protein sequence ID" value="GLV57810.1"/>
    <property type="molecule type" value="Genomic_DNA"/>
</dbReference>
<dbReference type="PROSITE" id="PS50198">
    <property type="entry name" value="PPIC_PPIASE_2"/>
    <property type="match status" value="1"/>
</dbReference>
<proteinExistence type="predicted"/>
<dbReference type="PANTHER" id="PTHR47245:SF2">
    <property type="entry name" value="PEPTIDYL-PROLYL CIS-TRANS ISOMERASE HP_0175-RELATED"/>
    <property type="match status" value="1"/>
</dbReference>
<feature type="compositionally biased region" description="Gly residues" evidence="2">
    <location>
        <begin position="476"/>
        <end position="490"/>
    </location>
</feature>
<keyword evidence="3" id="KW-0472">Membrane</keyword>
<feature type="compositionally biased region" description="Low complexity" evidence="2">
    <location>
        <begin position="16"/>
        <end position="29"/>
    </location>
</feature>
<feature type="region of interest" description="Disordered" evidence="2">
    <location>
        <begin position="1"/>
        <end position="30"/>
    </location>
</feature>
<keyword evidence="1" id="KW-0413">Isomerase</keyword>
<dbReference type="InterPro" id="IPR000297">
    <property type="entry name" value="PPIase_PpiC"/>
</dbReference>
<keyword evidence="1" id="KW-0697">Rotamase</keyword>
<feature type="region of interest" description="Disordered" evidence="2">
    <location>
        <begin position="456"/>
        <end position="496"/>
    </location>
</feature>
<feature type="domain" description="PpiC" evidence="4">
    <location>
        <begin position="312"/>
        <end position="402"/>
    </location>
</feature>
<protein>
    <recommendedName>
        <fullName evidence="4">PpiC domain-containing protein</fullName>
    </recommendedName>
</protein>
<evidence type="ECO:0000259" key="4">
    <source>
        <dbReference type="PROSITE" id="PS50198"/>
    </source>
</evidence>
<sequence>MKNQTARRPVNKRPTRSAQTRTYTRQTAAHVEARRDGQPLIFGWGGHLTKTEKTQLQRLAIWSFIGLIVALVIVVFVGYWINLNVIIPNQPVASVEGPSIPKQSIPQSDYHKLVALSGQLSENQMKGKNGLRAQADDAHTKSVNEQKTVDADTKTVNDLTTKLKALPANSNQRADLQKQLDTAKAKQATDTKTKQGYDTQYNNFSQQETLQEQLFTQSQVGTTSAQWLQEDIVIRNWLNKQSTTIQNQINPSSSAVTKAMNDFKANLPSDTPYSKFLSSSNVSDGDIQQMMALKLRRDNMQSYLASQITSPTRQVNARAITVATAKDANSILTQLKGGADFHKLASQKSLDNNTKSKGGELGWLAPGQYMLDDGSNIAATVDNWLMDPARTNNEFSPVLSENGTFHVLQFESADPSRAVDPAKLKALQGNALKYWIESQKVKGVKLSDPDTNKLFDASNMPSWIPASPPGQTTPGGAPGGVPGGVPGGAPGTSPQG</sequence>
<dbReference type="Gene3D" id="3.10.50.40">
    <property type="match status" value="1"/>
</dbReference>